<evidence type="ECO:0000259" key="9">
    <source>
        <dbReference type="PROSITE" id="PS51471"/>
    </source>
</evidence>
<name>A0A3M0GH34_9FLAO</name>
<dbReference type="GO" id="GO:0016787">
    <property type="term" value="F:hydrolase activity"/>
    <property type="evidence" value="ECO:0007669"/>
    <property type="project" value="UniProtKB-ARBA"/>
</dbReference>
<dbReference type="PANTHER" id="PTHR31212:SF4">
    <property type="entry name" value="ALPHA-KETOGLUTARATE-DEPENDENT DIOXYGENASE ALKB HOMOLOG 3"/>
    <property type="match status" value="1"/>
</dbReference>
<evidence type="ECO:0000313" key="11">
    <source>
        <dbReference type="Proteomes" id="UP000281985"/>
    </source>
</evidence>
<dbReference type="GO" id="GO:0016705">
    <property type="term" value="F:oxidoreductase activity, acting on paired donors, with incorporation or reduction of molecular oxygen"/>
    <property type="evidence" value="ECO:0007669"/>
    <property type="project" value="UniProtKB-ARBA"/>
</dbReference>
<protein>
    <submittedName>
        <fullName evidence="10">Alpha-ketoglutarate-dependent dioxygenase AlkB</fullName>
    </submittedName>
</protein>
<keyword evidence="11" id="KW-1185">Reference proteome</keyword>
<dbReference type="GO" id="GO:0051213">
    <property type="term" value="F:dioxygenase activity"/>
    <property type="evidence" value="ECO:0007669"/>
    <property type="project" value="UniProtKB-KW"/>
</dbReference>
<evidence type="ECO:0000256" key="5">
    <source>
        <dbReference type="ARBA" id="ARBA00022964"/>
    </source>
</evidence>
<accession>A0A3M0GH34</accession>
<dbReference type="FunFam" id="2.60.120.590:FF:000004">
    <property type="entry name" value="DNA oxidative demethylase ALKBH2"/>
    <property type="match status" value="1"/>
</dbReference>
<keyword evidence="4" id="KW-0460">Magnesium</keyword>
<evidence type="ECO:0000256" key="6">
    <source>
        <dbReference type="ARBA" id="ARBA00023002"/>
    </source>
</evidence>
<dbReference type="AlphaFoldDB" id="A0A3M0GH34"/>
<proteinExistence type="predicted"/>
<comment type="caution">
    <text evidence="10">The sequence shown here is derived from an EMBL/GenBank/DDBJ whole genome shotgun (WGS) entry which is preliminary data.</text>
</comment>
<dbReference type="InterPro" id="IPR037151">
    <property type="entry name" value="AlkB-like_sf"/>
</dbReference>
<dbReference type="GO" id="GO:0046872">
    <property type="term" value="F:metal ion binding"/>
    <property type="evidence" value="ECO:0007669"/>
    <property type="project" value="UniProtKB-KW"/>
</dbReference>
<dbReference type="GO" id="GO:0032451">
    <property type="term" value="F:demethylase activity"/>
    <property type="evidence" value="ECO:0007669"/>
    <property type="project" value="UniProtKB-ARBA"/>
</dbReference>
<evidence type="ECO:0000256" key="2">
    <source>
        <dbReference type="ARBA" id="ARBA00022723"/>
    </source>
</evidence>
<comment type="cofactor">
    <cofactor evidence="1">
        <name>Fe(2+)</name>
        <dbReference type="ChEBI" id="CHEBI:29033"/>
    </cofactor>
</comment>
<gene>
    <name evidence="10" type="ORF">EAX61_06400</name>
</gene>
<dbReference type="PANTHER" id="PTHR31212">
    <property type="entry name" value="ALPHA-KETOGLUTARATE-DEPENDENT DIOXYGENASE ALKB HOMOLOG 3"/>
    <property type="match status" value="1"/>
</dbReference>
<dbReference type="Pfam" id="PF13532">
    <property type="entry name" value="2OG-FeII_Oxy_2"/>
    <property type="match status" value="1"/>
</dbReference>
<dbReference type="SUPFAM" id="SSF51197">
    <property type="entry name" value="Clavaminate synthase-like"/>
    <property type="match status" value="1"/>
</dbReference>
<evidence type="ECO:0000256" key="1">
    <source>
        <dbReference type="ARBA" id="ARBA00001954"/>
    </source>
</evidence>
<keyword evidence="3" id="KW-0227">DNA damage</keyword>
<dbReference type="GO" id="GO:0006307">
    <property type="term" value="P:DNA alkylation repair"/>
    <property type="evidence" value="ECO:0007669"/>
    <property type="project" value="InterPro"/>
</dbReference>
<dbReference type="GO" id="GO:0140097">
    <property type="term" value="F:catalytic activity, acting on DNA"/>
    <property type="evidence" value="ECO:0007669"/>
    <property type="project" value="UniProtKB-ARBA"/>
</dbReference>
<keyword evidence="2" id="KW-0479">Metal-binding</keyword>
<organism evidence="10 11">
    <name type="scientific">Dokdonia sinensis</name>
    <dbReference type="NCBI Taxonomy" id="2479847"/>
    <lineage>
        <taxon>Bacteria</taxon>
        <taxon>Pseudomonadati</taxon>
        <taxon>Bacteroidota</taxon>
        <taxon>Flavobacteriia</taxon>
        <taxon>Flavobacteriales</taxon>
        <taxon>Flavobacteriaceae</taxon>
        <taxon>Dokdonia</taxon>
    </lineage>
</organism>
<evidence type="ECO:0000256" key="3">
    <source>
        <dbReference type="ARBA" id="ARBA00022763"/>
    </source>
</evidence>
<feature type="domain" description="Fe2OG dioxygenase" evidence="9">
    <location>
        <begin position="102"/>
        <end position="200"/>
    </location>
</feature>
<sequence length="200" mass="22826">MSSLFSNTPQHLPLKGATVTYFPDFFSAEEAGKYFALLHKETPWQQDDIKVFGKVYPQPRLTALYGNNGKPYSYSNITMQPHEYTFALSEIKKRVEKIAQVSFTTCLLNLYRDGQDSNGWHADDENELGENPVIASVSFGAERVFKFREKANIKNTYKMTLNSGSLLLMQGSTQHLWQHQIPKTAKNVGPRINLTFRIIK</sequence>
<keyword evidence="6" id="KW-0560">Oxidoreductase</keyword>
<dbReference type="InterPro" id="IPR027450">
    <property type="entry name" value="AlkB-like"/>
</dbReference>
<dbReference type="PROSITE" id="PS51471">
    <property type="entry name" value="FE2OG_OXY"/>
    <property type="match status" value="1"/>
</dbReference>
<dbReference type="EMBL" id="REFV01000005">
    <property type="protein sequence ID" value="RMB60449.1"/>
    <property type="molecule type" value="Genomic_DNA"/>
</dbReference>
<keyword evidence="5 10" id="KW-0223">Dioxygenase</keyword>
<evidence type="ECO:0000256" key="4">
    <source>
        <dbReference type="ARBA" id="ARBA00022842"/>
    </source>
</evidence>
<reference evidence="10 11" key="1">
    <citation type="submission" date="2018-10" db="EMBL/GenBank/DDBJ databases">
        <title>Dokdonia luteus sp. nov., isolated from sea water.</title>
        <authorList>
            <person name="Zhou L.Y."/>
            <person name="Du Z.J."/>
        </authorList>
    </citation>
    <scope>NUCLEOTIDE SEQUENCE [LARGE SCALE GENOMIC DNA]</scope>
    <source>
        <strain evidence="10 11">SH27</strain>
    </source>
</reference>
<evidence type="ECO:0000256" key="8">
    <source>
        <dbReference type="ARBA" id="ARBA00023204"/>
    </source>
</evidence>
<keyword evidence="7" id="KW-0408">Iron</keyword>
<dbReference type="Proteomes" id="UP000281985">
    <property type="component" value="Unassembled WGS sequence"/>
</dbReference>
<dbReference type="Gene3D" id="2.60.120.590">
    <property type="entry name" value="Alpha-ketoglutarate-dependent dioxygenase AlkB-like"/>
    <property type="match status" value="1"/>
</dbReference>
<dbReference type="RefSeq" id="WP_121916853.1">
    <property type="nucleotide sequence ID" value="NZ_REFV01000005.1"/>
</dbReference>
<evidence type="ECO:0000256" key="7">
    <source>
        <dbReference type="ARBA" id="ARBA00023004"/>
    </source>
</evidence>
<evidence type="ECO:0000313" key="10">
    <source>
        <dbReference type="EMBL" id="RMB60449.1"/>
    </source>
</evidence>
<dbReference type="InterPro" id="IPR005123">
    <property type="entry name" value="Oxoglu/Fe-dep_dioxygenase_dom"/>
</dbReference>
<dbReference type="InterPro" id="IPR032854">
    <property type="entry name" value="ALKBH3"/>
</dbReference>
<keyword evidence="8" id="KW-0234">DNA repair</keyword>
<dbReference type="OrthoDB" id="190276at2"/>